<evidence type="ECO:0000259" key="14">
    <source>
        <dbReference type="Pfam" id="PF00593"/>
    </source>
</evidence>
<dbReference type="InterPro" id="IPR036942">
    <property type="entry name" value="Beta-barrel_TonB_sf"/>
</dbReference>
<dbReference type="SUPFAM" id="SSF56935">
    <property type="entry name" value="Porins"/>
    <property type="match status" value="1"/>
</dbReference>
<keyword evidence="10 11" id="KW-0998">Cell outer membrane</keyword>
<name>A0A1S1MPE2_9GAMM</name>
<dbReference type="PROSITE" id="PS52016">
    <property type="entry name" value="TONB_DEPENDENT_REC_3"/>
    <property type="match status" value="1"/>
</dbReference>
<evidence type="ECO:0000256" key="5">
    <source>
        <dbReference type="ARBA" id="ARBA00022692"/>
    </source>
</evidence>
<comment type="subcellular location">
    <subcellularLocation>
        <location evidence="1 11">Cell outer membrane</location>
        <topology evidence="1 11">Multi-pass membrane protein</topology>
    </subcellularLocation>
</comment>
<feature type="domain" description="TonB-dependent receptor-like beta-barrel" evidence="14">
    <location>
        <begin position="232"/>
        <end position="634"/>
    </location>
</feature>
<evidence type="ECO:0000256" key="2">
    <source>
        <dbReference type="ARBA" id="ARBA00008143"/>
    </source>
</evidence>
<comment type="similarity">
    <text evidence="2">Belongs to the TonB-dependent receptor family. Hemoglobin/haptoglobin binding protein subfamily.</text>
</comment>
<keyword evidence="7 13" id="KW-0798">TonB box</keyword>
<dbReference type="PANTHER" id="PTHR30069:SF29">
    <property type="entry name" value="HEMOGLOBIN AND HEMOGLOBIN-HAPTOGLOBIN-BINDING PROTEIN 1-RELATED"/>
    <property type="match status" value="1"/>
</dbReference>
<dbReference type="AlphaFoldDB" id="A0A1S1MPE2"/>
<keyword evidence="6" id="KW-0732">Signal</keyword>
<evidence type="ECO:0000256" key="11">
    <source>
        <dbReference type="PROSITE-ProRule" id="PRU01360"/>
    </source>
</evidence>
<organism evidence="16 17">
    <name type="scientific">Pseudoalteromonas amylolytica</name>
    <dbReference type="NCBI Taxonomy" id="1859457"/>
    <lineage>
        <taxon>Bacteria</taxon>
        <taxon>Pseudomonadati</taxon>
        <taxon>Pseudomonadota</taxon>
        <taxon>Gammaproteobacteria</taxon>
        <taxon>Alteromonadales</taxon>
        <taxon>Pseudoalteromonadaceae</taxon>
        <taxon>Pseudoalteromonas</taxon>
    </lineage>
</organism>
<comment type="caution">
    <text evidence="16">The sequence shown here is derived from an EMBL/GenBank/DDBJ whole genome shotgun (WGS) entry which is preliminary data.</text>
</comment>
<dbReference type="Gene3D" id="2.170.130.10">
    <property type="entry name" value="TonB-dependent receptor, plug domain"/>
    <property type="match status" value="1"/>
</dbReference>
<evidence type="ECO:0000256" key="1">
    <source>
        <dbReference type="ARBA" id="ARBA00004571"/>
    </source>
</evidence>
<keyword evidence="3 11" id="KW-0813">Transport</keyword>
<keyword evidence="5 11" id="KW-0812">Transmembrane</keyword>
<dbReference type="GO" id="GO:0015344">
    <property type="term" value="F:siderophore uptake transmembrane transporter activity"/>
    <property type="evidence" value="ECO:0007669"/>
    <property type="project" value="TreeGrafter"/>
</dbReference>
<dbReference type="EMBL" id="MKJU01000031">
    <property type="protein sequence ID" value="OHU88315.1"/>
    <property type="molecule type" value="Genomic_DNA"/>
</dbReference>
<keyword evidence="8 11" id="KW-0472">Membrane</keyword>
<dbReference type="InterPro" id="IPR037066">
    <property type="entry name" value="Plug_dom_sf"/>
</dbReference>
<evidence type="ECO:0000256" key="13">
    <source>
        <dbReference type="RuleBase" id="RU003357"/>
    </source>
</evidence>
<evidence type="ECO:0000256" key="4">
    <source>
        <dbReference type="ARBA" id="ARBA00022452"/>
    </source>
</evidence>
<dbReference type="STRING" id="1859457.BET10_19770"/>
<evidence type="ECO:0000256" key="7">
    <source>
        <dbReference type="ARBA" id="ARBA00023077"/>
    </source>
</evidence>
<dbReference type="InterPro" id="IPR039426">
    <property type="entry name" value="TonB-dep_rcpt-like"/>
</dbReference>
<dbReference type="PANTHER" id="PTHR30069">
    <property type="entry name" value="TONB-DEPENDENT OUTER MEMBRANE RECEPTOR"/>
    <property type="match status" value="1"/>
</dbReference>
<dbReference type="Proteomes" id="UP000179786">
    <property type="component" value="Unassembled WGS sequence"/>
</dbReference>
<keyword evidence="4 11" id="KW-1134">Transmembrane beta strand</keyword>
<dbReference type="GO" id="GO:0044718">
    <property type="term" value="P:siderophore transmembrane transport"/>
    <property type="evidence" value="ECO:0007669"/>
    <property type="project" value="TreeGrafter"/>
</dbReference>
<feature type="short sequence motif" description="TonB C-terminal box" evidence="12">
    <location>
        <begin position="657"/>
        <end position="674"/>
    </location>
</feature>
<evidence type="ECO:0008006" key="18">
    <source>
        <dbReference type="Google" id="ProtNLM"/>
    </source>
</evidence>
<evidence type="ECO:0000313" key="16">
    <source>
        <dbReference type="EMBL" id="OHU88315.1"/>
    </source>
</evidence>
<evidence type="ECO:0000259" key="15">
    <source>
        <dbReference type="Pfam" id="PF07715"/>
    </source>
</evidence>
<dbReference type="InterPro" id="IPR000531">
    <property type="entry name" value="Beta-barrel_TonB"/>
</dbReference>
<dbReference type="PROSITE" id="PS01156">
    <property type="entry name" value="TONB_DEPENDENT_REC_2"/>
    <property type="match status" value="1"/>
</dbReference>
<dbReference type="Gene3D" id="2.40.170.20">
    <property type="entry name" value="TonB-dependent receptor, beta-barrel domain"/>
    <property type="match status" value="1"/>
</dbReference>
<dbReference type="OrthoDB" id="9764669at2"/>
<evidence type="ECO:0000256" key="10">
    <source>
        <dbReference type="ARBA" id="ARBA00023237"/>
    </source>
</evidence>
<protein>
    <recommendedName>
        <fullName evidence="18">TonB-dependent receptor</fullName>
    </recommendedName>
</protein>
<evidence type="ECO:0000256" key="9">
    <source>
        <dbReference type="ARBA" id="ARBA00023170"/>
    </source>
</evidence>
<reference evidence="16 17" key="1">
    <citation type="submission" date="2016-09" db="EMBL/GenBank/DDBJ databases">
        <title>Pseudoalteromonas amylolytica sp. nov., isolated from the surface seawater.</title>
        <authorList>
            <person name="Wu Y.-H."/>
            <person name="Cheng H."/>
            <person name="Jin X.-B."/>
            <person name="Wang C.-S."/>
            <person name="Xu X.-W."/>
        </authorList>
    </citation>
    <scope>NUCLEOTIDE SEQUENCE [LARGE SCALE GENOMIC DNA]</scope>
    <source>
        <strain evidence="16 17">JW1</strain>
    </source>
</reference>
<evidence type="ECO:0000256" key="6">
    <source>
        <dbReference type="ARBA" id="ARBA00022729"/>
    </source>
</evidence>
<dbReference type="InterPro" id="IPR012910">
    <property type="entry name" value="Plug_dom"/>
</dbReference>
<dbReference type="Pfam" id="PF07715">
    <property type="entry name" value="Plug"/>
    <property type="match status" value="1"/>
</dbReference>
<evidence type="ECO:0000256" key="12">
    <source>
        <dbReference type="PROSITE-ProRule" id="PRU10144"/>
    </source>
</evidence>
<dbReference type="InterPro" id="IPR010917">
    <property type="entry name" value="TonB_rcpt_CS"/>
</dbReference>
<feature type="domain" description="TonB-dependent receptor plug" evidence="15">
    <location>
        <begin position="52"/>
        <end position="161"/>
    </location>
</feature>
<proteinExistence type="inferred from homology"/>
<accession>A0A1S1MPE2</accession>
<evidence type="ECO:0000313" key="17">
    <source>
        <dbReference type="Proteomes" id="UP000179786"/>
    </source>
</evidence>
<evidence type="ECO:0000256" key="8">
    <source>
        <dbReference type="ARBA" id="ARBA00023136"/>
    </source>
</evidence>
<keyword evidence="17" id="KW-1185">Reference proteome</keyword>
<keyword evidence="9" id="KW-0675">Receptor</keyword>
<gene>
    <name evidence="16" type="ORF">BET10_19770</name>
</gene>
<evidence type="ECO:0000256" key="3">
    <source>
        <dbReference type="ARBA" id="ARBA00022448"/>
    </source>
</evidence>
<dbReference type="GO" id="GO:0009279">
    <property type="term" value="C:cell outer membrane"/>
    <property type="evidence" value="ECO:0007669"/>
    <property type="project" value="UniProtKB-SubCell"/>
</dbReference>
<dbReference type="Pfam" id="PF00593">
    <property type="entry name" value="TonB_dep_Rec_b-barrel"/>
    <property type="match status" value="1"/>
</dbReference>
<sequence length="674" mass="76897">MTNTPAIHLIYLLGVFMACNCVAEEDIYGLSLEELQNVTVTIATKTDTQLKYAPSTVSYFSRQDIRLLGIETLSELFAHISGFYPMYNSVEGNQSYLITRGHPQKYANTLLVLVNGQRLNEDYTGGINYIDRFVSLHNVEKVEVIRGPGSTLYGSNAFNGVINIVTKIENNIEVAVGSFDRREINGGFNYQGEELSFGVDARIYEDDGDTLGNVFDRFNIQTTTNDAHEANQLEAYLSYAGFTLRNHYFNSKRKNHYLFRRLRDGTAYVENKHWLSRLEYQNAQQQDWMFKAGLEYSKAKRKSLSALELKGTGPFTQADFLFGENFTHDSYRANIDYSYQLLAKHRVSAGLEFVRSQVPGGYLRSNYNIFGDLEYFGNVVELTAPEQRIILDNERRIEMVYVQLESVWNDQWRSTLGLRNDAYNDVTDKTNPRATLIYSPNERHTFKLIYGQAYRVPSLGDLYDEESGLTIGNQNLRPTTLEALEFVYQFVGEDFSISTSLFRNDIDDLIDFRVDGDNVFLDNIASNTTRGVEIDWQLRLFNKVQLKGFITHLFSNQTHIDEAQQITPSDILVPRTYSMTSLVYYPNQNWSISVSVNGRSTVEVLSDKDSNTAVSAAVNYQLSDNMSLSLDINNALDTEYSTSAIVPFGEKNNQPFGEYQARGRNVSLSYRYQF</sequence>